<dbReference type="InterPro" id="IPR001245">
    <property type="entry name" value="Ser-Thr/Tyr_kinase_cat_dom"/>
</dbReference>
<keyword evidence="2" id="KW-0472">Membrane</keyword>
<proteinExistence type="predicted"/>
<dbReference type="EMBL" id="BPVZ01000010">
    <property type="protein sequence ID" value="GKU96433.1"/>
    <property type="molecule type" value="Genomic_DNA"/>
</dbReference>
<dbReference type="GO" id="GO:0005886">
    <property type="term" value="C:plasma membrane"/>
    <property type="evidence" value="ECO:0007669"/>
    <property type="project" value="UniProtKB-SubCell"/>
</dbReference>
<organism evidence="4 5">
    <name type="scientific">Rubroshorea leprosula</name>
    <dbReference type="NCBI Taxonomy" id="152421"/>
    <lineage>
        <taxon>Eukaryota</taxon>
        <taxon>Viridiplantae</taxon>
        <taxon>Streptophyta</taxon>
        <taxon>Embryophyta</taxon>
        <taxon>Tracheophyta</taxon>
        <taxon>Spermatophyta</taxon>
        <taxon>Magnoliopsida</taxon>
        <taxon>eudicotyledons</taxon>
        <taxon>Gunneridae</taxon>
        <taxon>Pentapetalae</taxon>
        <taxon>rosids</taxon>
        <taxon>malvids</taxon>
        <taxon>Malvales</taxon>
        <taxon>Dipterocarpaceae</taxon>
        <taxon>Rubroshorea</taxon>
    </lineage>
</organism>
<sequence length="702" mass="80012">MADLSFPYSHDDVEEITDGFCEENYIGKFQFGKVYYGIAWEDEDEDERVEVVVKIWEDNSIYEVRPGDNRSRLSDEVQLFQHFGEDSHPNLPKLFGYFQEGERFGCLYEVKPLDALNNLIPKDSFSWPERIKVAVGFASILDFMHSHNPPHLIRNIDAAHIIIDVDHNPLLFDFSMISGGVLTDKKDILNQYVFGCYGYIDPSCIKGGWTDKCDVFAYGVVLLGLISKRVYTDEDRTDLRPFVYEWANSEYESAKKSSLVHKSLESGPFFHPADGVKITKLALQCVDHNPHKRPTISQVLTSLLELSIVCHHADTLGINQTAGGDAEMQKDELSGSSSDSIHKERILDKRERMTTSIDESILNEGQRMLTSIQRGKECAVVQVYSYKDLSLFTNGFREENFIGKFHFGKVYVGEIEGKMVTVKIWDPESEVYEVSSIENEGRLMDELVLLQHPELISHPNLVNLMGYCYEGQNLGVVYNLEPLDTLHNLLLKDTFTWSERIRAALEFACLLKFLHADTPHSRQYLVRNIAAAHLILDQDHNLKLFDFGMISGGIFPDRTKRREYVRGCIGYIDFELWRGSWSEASDVFSFGIVLIGLVSKRVRTEEEEASGEPFLDEWLNSQYDEKTSELGFDKTQFSIVHESLKGDPGFCSNDGVAITKLAMQCVKGKFDRPTMKQVVKQLLNLSIVRNNMQVPKRLANAT</sequence>
<evidence type="ECO:0000256" key="2">
    <source>
        <dbReference type="ARBA" id="ARBA00022475"/>
    </source>
</evidence>
<dbReference type="GO" id="GO:0004672">
    <property type="term" value="F:protein kinase activity"/>
    <property type="evidence" value="ECO:0007669"/>
    <property type="project" value="InterPro"/>
</dbReference>
<dbReference type="SUPFAM" id="SSF56112">
    <property type="entry name" value="Protein kinase-like (PK-like)"/>
    <property type="match status" value="2"/>
</dbReference>
<keyword evidence="5" id="KW-1185">Reference proteome</keyword>
<comment type="subcellular location">
    <subcellularLocation>
        <location evidence="1">Cell membrane</location>
    </subcellularLocation>
</comment>
<evidence type="ECO:0000313" key="5">
    <source>
        <dbReference type="Proteomes" id="UP001054252"/>
    </source>
</evidence>
<feature type="domain" description="Protein kinase" evidence="3">
    <location>
        <begin position="396"/>
        <end position="687"/>
    </location>
</feature>
<accession>A0AAV5IEW4</accession>
<keyword evidence="2" id="KW-1003">Cell membrane</keyword>
<dbReference type="Proteomes" id="UP001054252">
    <property type="component" value="Unassembled WGS sequence"/>
</dbReference>
<protein>
    <recommendedName>
        <fullName evidence="3">Protein kinase domain-containing protein</fullName>
    </recommendedName>
</protein>
<evidence type="ECO:0000259" key="3">
    <source>
        <dbReference type="PROSITE" id="PS50011"/>
    </source>
</evidence>
<dbReference type="InterPro" id="IPR000719">
    <property type="entry name" value="Prot_kinase_dom"/>
</dbReference>
<dbReference type="PROSITE" id="PS50011">
    <property type="entry name" value="PROTEIN_KINASE_DOM"/>
    <property type="match status" value="2"/>
</dbReference>
<dbReference type="Gene3D" id="3.30.200.20">
    <property type="entry name" value="Phosphorylase Kinase, domain 1"/>
    <property type="match status" value="2"/>
</dbReference>
<reference evidence="4 5" key="1">
    <citation type="journal article" date="2021" name="Commun. Biol.">
        <title>The genome of Shorea leprosula (Dipterocarpaceae) highlights the ecological relevance of drought in aseasonal tropical rainforests.</title>
        <authorList>
            <person name="Ng K.K.S."/>
            <person name="Kobayashi M.J."/>
            <person name="Fawcett J.A."/>
            <person name="Hatakeyama M."/>
            <person name="Paape T."/>
            <person name="Ng C.H."/>
            <person name="Ang C.C."/>
            <person name="Tnah L.H."/>
            <person name="Lee C.T."/>
            <person name="Nishiyama T."/>
            <person name="Sese J."/>
            <person name="O'Brien M.J."/>
            <person name="Copetti D."/>
            <person name="Mohd Noor M.I."/>
            <person name="Ong R.C."/>
            <person name="Putra M."/>
            <person name="Sireger I.Z."/>
            <person name="Indrioko S."/>
            <person name="Kosugi Y."/>
            <person name="Izuno A."/>
            <person name="Isagi Y."/>
            <person name="Lee S.L."/>
            <person name="Shimizu K.K."/>
        </authorList>
    </citation>
    <scope>NUCLEOTIDE SEQUENCE [LARGE SCALE GENOMIC DNA]</scope>
    <source>
        <strain evidence="4">214</strain>
    </source>
</reference>
<dbReference type="InterPro" id="IPR050823">
    <property type="entry name" value="Plant_Ser_Thr_Prot_Kinase"/>
</dbReference>
<comment type="caution">
    <text evidence="4">The sequence shown here is derived from an EMBL/GenBank/DDBJ whole genome shotgun (WGS) entry which is preliminary data.</text>
</comment>
<evidence type="ECO:0000313" key="4">
    <source>
        <dbReference type="EMBL" id="GKU96433.1"/>
    </source>
</evidence>
<dbReference type="InterPro" id="IPR011009">
    <property type="entry name" value="Kinase-like_dom_sf"/>
</dbReference>
<dbReference type="Pfam" id="PF07714">
    <property type="entry name" value="PK_Tyr_Ser-Thr"/>
    <property type="match status" value="2"/>
</dbReference>
<dbReference type="Gene3D" id="1.10.510.10">
    <property type="entry name" value="Transferase(Phosphotransferase) domain 1"/>
    <property type="match status" value="2"/>
</dbReference>
<name>A0AAV5IEW4_9ROSI</name>
<evidence type="ECO:0000256" key="1">
    <source>
        <dbReference type="ARBA" id="ARBA00004236"/>
    </source>
</evidence>
<gene>
    <name evidence="4" type="ORF">SLEP1_g9670</name>
</gene>
<dbReference type="PANTHER" id="PTHR45621">
    <property type="entry name" value="OS01G0588500 PROTEIN-RELATED"/>
    <property type="match status" value="1"/>
</dbReference>
<feature type="domain" description="Protein kinase" evidence="3">
    <location>
        <begin position="20"/>
        <end position="308"/>
    </location>
</feature>
<dbReference type="GO" id="GO:0005524">
    <property type="term" value="F:ATP binding"/>
    <property type="evidence" value="ECO:0007669"/>
    <property type="project" value="InterPro"/>
</dbReference>
<dbReference type="AlphaFoldDB" id="A0AAV5IEW4"/>